<dbReference type="RefSeq" id="YP_009843137.1">
    <property type="nucleotide sequence ID" value="NC_048747.1"/>
</dbReference>
<dbReference type="KEGG" id="vg:55613403"/>
<organism evidence="1 2">
    <name type="scientific">Vibrio phage 2 TSL-2019</name>
    <dbReference type="NCBI Taxonomy" id="2508172"/>
    <lineage>
        <taxon>Viruses</taxon>
        <taxon>Duplodnaviria</taxon>
        <taxon>Heunggongvirae</taxon>
        <taxon>Uroviricota</taxon>
        <taxon>Caudoviricetes</taxon>
        <taxon>Chimalliviridae</taxon>
        <taxon>Gorgonvirinae</taxon>
        <taxon>Aphroditevirus</taxon>
        <taxon>Aphroditevirus av2TSL2019</taxon>
    </lineage>
</organism>
<sequence length="133" mass="15428">MENFIYNGINYMDLVKASVGEHTIYISKWDVEKKIKNDVIQLTEERPTEFNTELHIEINLTIYSSVIVHVVDSLQALEIAKELSSKLSKEVTIYSHARHLARFLKGEQVGQVKTLDDFYTNITEEQRALTRLK</sequence>
<keyword evidence="2" id="KW-1185">Reference proteome</keyword>
<dbReference type="Proteomes" id="UP000320660">
    <property type="component" value="Segment"/>
</dbReference>
<name>A0A513PW75_9CAUD</name>
<proteinExistence type="predicted"/>
<evidence type="ECO:0000313" key="2">
    <source>
        <dbReference type="Proteomes" id="UP000320660"/>
    </source>
</evidence>
<dbReference type="GeneID" id="55613403"/>
<protein>
    <submittedName>
        <fullName evidence="1">Uncharacterized protein</fullName>
    </submittedName>
</protein>
<dbReference type="EMBL" id="MK368614">
    <property type="protein sequence ID" value="QAU04190.1"/>
    <property type="molecule type" value="Genomic_DNA"/>
</dbReference>
<evidence type="ECO:0000313" key="1">
    <source>
        <dbReference type="EMBL" id="QAU04190.1"/>
    </source>
</evidence>
<accession>A0A513PW75</accession>
<reference evidence="1 2" key="1">
    <citation type="submission" date="2019-01" db="EMBL/GenBank/DDBJ databases">
        <authorList>
            <person name="Le T.S."/>
            <person name="Kurtboke I."/>
        </authorList>
    </citation>
    <scope>NUCLEOTIDE SEQUENCE [LARGE SCALE GENOMIC DNA]</scope>
</reference>